<evidence type="ECO:0000313" key="1">
    <source>
        <dbReference type="EMBL" id="CEK52684.1"/>
    </source>
</evidence>
<organism evidence="1">
    <name type="scientific">Arion vulgaris</name>
    <dbReference type="NCBI Taxonomy" id="1028688"/>
    <lineage>
        <taxon>Eukaryota</taxon>
        <taxon>Metazoa</taxon>
        <taxon>Spiralia</taxon>
        <taxon>Lophotrochozoa</taxon>
        <taxon>Mollusca</taxon>
        <taxon>Gastropoda</taxon>
        <taxon>Heterobranchia</taxon>
        <taxon>Euthyneura</taxon>
        <taxon>Panpulmonata</taxon>
        <taxon>Eupulmonata</taxon>
        <taxon>Stylommatophora</taxon>
        <taxon>Helicina</taxon>
        <taxon>Arionoidea</taxon>
        <taxon>Arionidae</taxon>
        <taxon>Arion</taxon>
    </lineage>
</organism>
<protein>
    <submittedName>
        <fullName evidence="1">Uncharacterized protein</fullName>
    </submittedName>
</protein>
<accession>A0A0B6Y928</accession>
<name>A0A0B6Y928_9EUPU</name>
<sequence length="54" mass="6577">MKIWHCEVTSAHTLQYEKTCVTSWFRHRTQLTWLKFDTLFAEPKMENSNKEEKS</sequence>
<dbReference type="EMBL" id="HACG01005819">
    <property type="protein sequence ID" value="CEK52684.1"/>
    <property type="molecule type" value="Transcribed_RNA"/>
</dbReference>
<proteinExistence type="predicted"/>
<gene>
    <name evidence="1" type="primary">ORF17678</name>
</gene>
<dbReference type="AlphaFoldDB" id="A0A0B6Y928"/>
<reference evidence="1" key="1">
    <citation type="submission" date="2014-12" db="EMBL/GenBank/DDBJ databases">
        <title>Insight into the proteome of Arion vulgaris.</title>
        <authorList>
            <person name="Aradska J."/>
            <person name="Bulat T."/>
            <person name="Smidak R."/>
            <person name="Sarate P."/>
            <person name="Gangsoo J."/>
            <person name="Sialana F."/>
            <person name="Bilban M."/>
            <person name="Lubec G."/>
        </authorList>
    </citation>
    <scope>NUCLEOTIDE SEQUENCE</scope>
    <source>
        <tissue evidence="1">Skin</tissue>
    </source>
</reference>